<protein>
    <recommendedName>
        <fullName evidence="4">EpsG family protein</fullName>
    </recommendedName>
</protein>
<feature type="transmembrane region" description="Helical" evidence="1">
    <location>
        <begin position="6"/>
        <end position="25"/>
    </location>
</feature>
<reference evidence="2 3" key="1">
    <citation type="submission" date="2020-03" db="EMBL/GenBank/DDBJ databases">
        <title>Genomic analysis of Bacteroides faecium CBA7301.</title>
        <authorList>
            <person name="Kim J."/>
            <person name="Roh S.W."/>
        </authorList>
    </citation>
    <scope>NUCLEOTIDE SEQUENCE [LARGE SCALE GENOMIC DNA]</scope>
    <source>
        <strain evidence="2 3">CBA7301</strain>
    </source>
</reference>
<evidence type="ECO:0000256" key="1">
    <source>
        <dbReference type="SAM" id="Phobius"/>
    </source>
</evidence>
<evidence type="ECO:0000313" key="2">
    <source>
        <dbReference type="EMBL" id="QIU96106.1"/>
    </source>
</evidence>
<feature type="transmembrane region" description="Helical" evidence="1">
    <location>
        <begin position="212"/>
        <end position="237"/>
    </location>
</feature>
<proteinExistence type="predicted"/>
<dbReference type="AlphaFoldDB" id="A0A6H0KRK9"/>
<organism evidence="2 3">
    <name type="scientific">Bacteroides faecium</name>
    <dbReference type="NCBI Taxonomy" id="2715212"/>
    <lineage>
        <taxon>Bacteria</taxon>
        <taxon>Pseudomonadati</taxon>
        <taxon>Bacteroidota</taxon>
        <taxon>Bacteroidia</taxon>
        <taxon>Bacteroidales</taxon>
        <taxon>Bacteroidaceae</taxon>
        <taxon>Bacteroides</taxon>
    </lineage>
</organism>
<feature type="transmembrane region" description="Helical" evidence="1">
    <location>
        <begin position="318"/>
        <end position="337"/>
    </location>
</feature>
<evidence type="ECO:0000313" key="3">
    <source>
        <dbReference type="Proteomes" id="UP000501780"/>
    </source>
</evidence>
<name>A0A6H0KRK9_9BACE</name>
<keyword evidence="3" id="KW-1185">Reference proteome</keyword>
<keyword evidence="1" id="KW-0812">Transmembrane</keyword>
<feature type="transmembrane region" description="Helical" evidence="1">
    <location>
        <begin position="138"/>
        <end position="171"/>
    </location>
</feature>
<feature type="transmembrane region" description="Helical" evidence="1">
    <location>
        <begin position="183"/>
        <end position="205"/>
    </location>
</feature>
<keyword evidence="1" id="KW-1133">Transmembrane helix</keyword>
<dbReference type="EMBL" id="CP050831">
    <property type="protein sequence ID" value="QIU96106.1"/>
    <property type="molecule type" value="Genomic_DNA"/>
</dbReference>
<accession>A0A6H0KRK9</accession>
<feature type="transmembrane region" description="Helical" evidence="1">
    <location>
        <begin position="46"/>
        <end position="63"/>
    </location>
</feature>
<feature type="transmembrane region" description="Helical" evidence="1">
    <location>
        <begin position="344"/>
        <end position="363"/>
    </location>
</feature>
<dbReference type="Pfam" id="PF14897">
    <property type="entry name" value="EpsG"/>
    <property type="match status" value="1"/>
</dbReference>
<sequence length="364" mass="42731">MDFIPAQYYYDVYLVIATLLSFSCLTFYNRRDVSLSLNVNQENKKAFWLFFIFAIFVGVRPISEYFADMTQYYGIYTRWSGSFTFNWDVENLLYDNQMMWFANIRLEPVIYYLYIAFIYFGGMYVACRKMFPGNAYAALLVCLVAFSTFGAGTNGIKAGSAGSLFLIALAYRDNLKICISFVLLSYGFHHSMQVPIAAMVATLFYNKKPKYYIYFWIVCFILSALHISYFQLLFAGLTDDKGAGYLLSDRSEDVIFDRGGFRLDFIIYSAMPILMGWYAITKRKIQDKWYNIIFCTYTLVNAVWMLCMYASFTNRIAYLSWFMYPIVLIYPLFLEQWGNDRYKFFARVAALHLAFTLFMHIVYY</sequence>
<dbReference type="KEGG" id="bfc:BacF7301_18980"/>
<keyword evidence="1" id="KW-0472">Membrane</keyword>
<feature type="transmembrane region" description="Helical" evidence="1">
    <location>
        <begin position="292"/>
        <end position="312"/>
    </location>
</feature>
<feature type="transmembrane region" description="Helical" evidence="1">
    <location>
        <begin position="261"/>
        <end position="280"/>
    </location>
</feature>
<dbReference type="InterPro" id="IPR049458">
    <property type="entry name" value="EpsG-like"/>
</dbReference>
<feature type="transmembrane region" description="Helical" evidence="1">
    <location>
        <begin position="109"/>
        <end position="126"/>
    </location>
</feature>
<dbReference type="Proteomes" id="UP000501780">
    <property type="component" value="Chromosome"/>
</dbReference>
<evidence type="ECO:0008006" key="4">
    <source>
        <dbReference type="Google" id="ProtNLM"/>
    </source>
</evidence>
<gene>
    <name evidence="2" type="ORF">BacF7301_18980</name>
</gene>
<dbReference type="RefSeq" id="WP_167965267.1">
    <property type="nucleotide sequence ID" value="NZ_CP050831.1"/>
</dbReference>